<sequence>MDAPASPHGRPGNKSIEDPATVVFTGGDATGISVLGRATVEPLATGSVAQMYAAFNAYGKLVGASFWELPSKERVPAGEKSNMLGEYLQTLPEEDRSHVGSFEFGKQVWASWMKQPEPKYGFSVPTFIVQAGPSFFRYRRSLTTAR</sequence>
<name>A0ACB8QDU9_9AGAM</name>
<keyword evidence="2" id="KW-1185">Reference proteome</keyword>
<accession>A0ACB8QDU9</accession>
<protein>
    <submittedName>
        <fullName evidence="1">Uncharacterized protein</fullName>
    </submittedName>
</protein>
<reference evidence="1" key="2">
    <citation type="journal article" date="2022" name="New Phytol.">
        <title>Evolutionary transition to the ectomycorrhizal habit in the genomes of a hyperdiverse lineage of mushroom-forming fungi.</title>
        <authorList>
            <person name="Looney B."/>
            <person name="Miyauchi S."/>
            <person name="Morin E."/>
            <person name="Drula E."/>
            <person name="Courty P.E."/>
            <person name="Kohler A."/>
            <person name="Kuo A."/>
            <person name="LaButti K."/>
            <person name="Pangilinan J."/>
            <person name="Lipzen A."/>
            <person name="Riley R."/>
            <person name="Andreopoulos W."/>
            <person name="He G."/>
            <person name="Johnson J."/>
            <person name="Nolan M."/>
            <person name="Tritt A."/>
            <person name="Barry K.W."/>
            <person name="Grigoriev I.V."/>
            <person name="Nagy L.G."/>
            <person name="Hibbett D."/>
            <person name="Henrissat B."/>
            <person name="Matheny P.B."/>
            <person name="Labbe J."/>
            <person name="Martin F.M."/>
        </authorList>
    </citation>
    <scope>NUCLEOTIDE SEQUENCE</scope>
    <source>
        <strain evidence="1">EC-137</strain>
    </source>
</reference>
<dbReference type="EMBL" id="MU273659">
    <property type="protein sequence ID" value="KAI0029740.1"/>
    <property type="molecule type" value="Genomic_DNA"/>
</dbReference>
<proteinExistence type="predicted"/>
<organism evidence="1 2">
    <name type="scientific">Vararia minispora EC-137</name>
    <dbReference type="NCBI Taxonomy" id="1314806"/>
    <lineage>
        <taxon>Eukaryota</taxon>
        <taxon>Fungi</taxon>
        <taxon>Dikarya</taxon>
        <taxon>Basidiomycota</taxon>
        <taxon>Agaricomycotina</taxon>
        <taxon>Agaricomycetes</taxon>
        <taxon>Russulales</taxon>
        <taxon>Lachnocladiaceae</taxon>
        <taxon>Vararia</taxon>
    </lineage>
</organism>
<reference evidence="1" key="1">
    <citation type="submission" date="2021-02" db="EMBL/GenBank/DDBJ databases">
        <authorList>
            <consortium name="DOE Joint Genome Institute"/>
            <person name="Ahrendt S."/>
            <person name="Looney B.P."/>
            <person name="Miyauchi S."/>
            <person name="Morin E."/>
            <person name="Drula E."/>
            <person name="Courty P.E."/>
            <person name="Chicoki N."/>
            <person name="Fauchery L."/>
            <person name="Kohler A."/>
            <person name="Kuo A."/>
            <person name="Labutti K."/>
            <person name="Pangilinan J."/>
            <person name="Lipzen A."/>
            <person name="Riley R."/>
            <person name="Andreopoulos W."/>
            <person name="He G."/>
            <person name="Johnson J."/>
            <person name="Barry K.W."/>
            <person name="Grigoriev I.V."/>
            <person name="Nagy L."/>
            <person name="Hibbett D."/>
            <person name="Henrissat B."/>
            <person name="Matheny P.B."/>
            <person name="Labbe J."/>
            <person name="Martin F."/>
        </authorList>
    </citation>
    <scope>NUCLEOTIDE SEQUENCE</scope>
    <source>
        <strain evidence="1">EC-137</strain>
    </source>
</reference>
<evidence type="ECO:0000313" key="2">
    <source>
        <dbReference type="Proteomes" id="UP000814128"/>
    </source>
</evidence>
<gene>
    <name evidence="1" type="ORF">K488DRAFT_88451</name>
</gene>
<comment type="caution">
    <text evidence="1">The sequence shown here is derived from an EMBL/GenBank/DDBJ whole genome shotgun (WGS) entry which is preliminary data.</text>
</comment>
<evidence type="ECO:0000313" key="1">
    <source>
        <dbReference type="EMBL" id="KAI0029740.1"/>
    </source>
</evidence>
<dbReference type="Proteomes" id="UP000814128">
    <property type="component" value="Unassembled WGS sequence"/>
</dbReference>